<dbReference type="AlphaFoldDB" id="B8LK98"/>
<feature type="region of interest" description="Disordered" evidence="8">
    <location>
        <begin position="38"/>
        <end position="92"/>
    </location>
</feature>
<organism evidence="10">
    <name type="scientific">Picea sitchensis</name>
    <name type="common">Sitka spruce</name>
    <name type="synonym">Pinus sitchensis</name>
    <dbReference type="NCBI Taxonomy" id="3332"/>
    <lineage>
        <taxon>Eukaryota</taxon>
        <taxon>Viridiplantae</taxon>
        <taxon>Streptophyta</taxon>
        <taxon>Embryophyta</taxon>
        <taxon>Tracheophyta</taxon>
        <taxon>Spermatophyta</taxon>
        <taxon>Pinopsida</taxon>
        <taxon>Pinidae</taxon>
        <taxon>Conifers I</taxon>
        <taxon>Pinales</taxon>
        <taxon>Pinaceae</taxon>
        <taxon>Picea</taxon>
    </lineage>
</organism>
<keyword evidence="3" id="KW-0805">Transcription regulation</keyword>
<name>B8LK98_PICSI</name>
<evidence type="ECO:0000256" key="8">
    <source>
        <dbReference type="SAM" id="MobiDB-lite"/>
    </source>
</evidence>
<evidence type="ECO:0000256" key="3">
    <source>
        <dbReference type="ARBA" id="ARBA00023015"/>
    </source>
</evidence>
<dbReference type="GO" id="GO:0000976">
    <property type="term" value="F:transcription cis-regulatory region binding"/>
    <property type="evidence" value="ECO:0007669"/>
    <property type="project" value="UniProtKB-ARBA"/>
</dbReference>
<dbReference type="GO" id="GO:0005634">
    <property type="term" value="C:nucleus"/>
    <property type="evidence" value="ECO:0007669"/>
    <property type="project" value="UniProtKB-SubCell"/>
</dbReference>
<feature type="domain" description="AP2/ERF" evidence="9">
    <location>
        <begin position="235"/>
        <end position="292"/>
    </location>
</feature>
<evidence type="ECO:0000256" key="1">
    <source>
        <dbReference type="ARBA" id="ARBA00004123"/>
    </source>
</evidence>
<dbReference type="GO" id="GO:0003700">
    <property type="term" value="F:DNA-binding transcription factor activity"/>
    <property type="evidence" value="ECO:0007669"/>
    <property type="project" value="InterPro"/>
</dbReference>
<accession>B8LK98</accession>
<feature type="compositionally biased region" description="Low complexity" evidence="8">
    <location>
        <begin position="46"/>
        <end position="59"/>
    </location>
</feature>
<evidence type="ECO:0000256" key="2">
    <source>
        <dbReference type="ARBA" id="ARBA00022745"/>
    </source>
</evidence>
<protein>
    <recommendedName>
        <fullName evidence="9">AP2/ERF domain-containing protein</fullName>
    </recommendedName>
</protein>
<reference evidence="10" key="1">
    <citation type="submission" date="2007-06" db="EMBL/GenBank/DDBJ databases">
        <title>Full length cDNA sequences from Sitka Spruce (Picea sitchensis).</title>
        <authorList>
            <person name="Ralph S.G."/>
            <person name="Chun H.E."/>
            <person name="Liao N."/>
            <person name="Ali J."/>
            <person name="Reid K."/>
            <person name="Kolosova N."/>
            <person name="Cooper N."/>
            <person name="Cullis C."/>
            <person name="Jancsik S."/>
            <person name="Moore R."/>
            <person name="Mayo M."/>
            <person name="Wagner S."/>
            <person name="Holt R.A."/>
            <person name="Jones S.J.M."/>
            <person name="Marra M.A."/>
            <person name="Ritland C.E."/>
            <person name="Ritland K."/>
            <person name="Bohlmann J."/>
        </authorList>
    </citation>
    <scope>NUCLEOTIDE SEQUENCE</scope>
    <source>
        <tissue evidence="10">Green portion of the leader tissue</tissue>
    </source>
</reference>
<dbReference type="InterPro" id="IPR051758">
    <property type="entry name" value="ERF/AP2-like"/>
</dbReference>
<dbReference type="InterPro" id="IPR001471">
    <property type="entry name" value="AP2/ERF_dom"/>
</dbReference>
<keyword evidence="5" id="KW-0804">Transcription</keyword>
<dbReference type="SMART" id="SM00380">
    <property type="entry name" value="AP2"/>
    <property type="match status" value="1"/>
</dbReference>
<evidence type="ECO:0000256" key="7">
    <source>
        <dbReference type="ARBA" id="ARBA00024343"/>
    </source>
</evidence>
<dbReference type="Pfam" id="PF00847">
    <property type="entry name" value="AP2"/>
    <property type="match status" value="1"/>
</dbReference>
<dbReference type="PANTHER" id="PTHR31657:SF87">
    <property type="entry name" value="ETHYLENE-RESPONSIVE TRANSCRIPTION FACTOR RAP2-13"/>
    <property type="match status" value="1"/>
</dbReference>
<dbReference type="PROSITE" id="PS51032">
    <property type="entry name" value="AP2_ERF"/>
    <property type="match status" value="1"/>
</dbReference>
<dbReference type="GO" id="GO:0009873">
    <property type="term" value="P:ethylene-activated signaling pathway"/>
    <property type="evidence" value="ECO:0007669"/>
    <property type="project" value="UniProtKB-KW"/>
</dbReference>
<feature type="compositionally biased region" description="Low complexity" evidence="8">
    <location>
        <begin position="326"/>
        <end position="337"/>
    </location>
</feature>
<dbReference type="FunFam" id="3.30.730.10:FF:000001">
    <property type="entry name" value="Ethylene-responsive transcription factor 2"/>
    <property type="match status" value="1"/>
</dbReference>
<feature type="region of interest" description="Disordered" evidence="8">
    <location>
        <begin position="445"/>
        <end position="471"/>
    </location>
</feature>
<evidence type="ECO:0000256" key="4">
    <source>
        <dbReference type="ARBA" id="ARBA00023125"/>
    </source>
</evidence>
<dbReference type="EMBL" id="EF676159">
    <property type="protein sequence ID" value="ABR16078.1"/>
    <property type="molecule type" value="mRNA"/>
</dbReference>
<feature type="compositionally biased region" description="Polar residues" evidence="8">
    <location>
        <begin position="316"/>
        <end position="325"/>
    </location>
</feature>
<evidence type="ECO:0000259" key="9">
    <source>
        <dbReference type="PROSITE" id="PS51032"/>
    </source>
</evidence>
<comment type="similarity">
    <text evidence="7">Belongs to the AP2/ERF transcription factor family. ERF subfamily.</text>
</comment>
<evidence type="ECO:0000313" key="10">
    <source>
        <dbReference type="EMBL" id="ABR16078.1"/>
    </source>
</evidence>
<dbReference type="CDD" id="cd00018">
    <property type="entry name" value="AP2"/>
    <property type="match status" value="1"/>
</dbReference>
<dbReference type="PRINTS" id="PR00367">
    <property type="entry name" value="ETHRSPELEMNT"/>
</dbReference>
<keyword evidence="4" id="KW-0238">DNA-binding</keyword>
<dbReference type="SUPFAM" id="SSF54171">
    <property type="entry name" value="DNA-binding domain"/>
    <property type="match status" value="1"/>
</dbReference>
<evidence type="ECO:0000256" key="5">
    <source>
        <dbReference type="ARBA" id="ARBA00023163"/>
    </source>
</evidence>
<dbReference type="InterPro" id="IPR036955">
    <property type="entry name" value="AP2/ERF_dom_sf"/>
</dbReference>
<sequence>MASTSRSMQGVYVSSSMGMASNRNEDWCDIKPMNSQQSFSRLLEASTPRPSSNQASSSCSRREDMPTAESRVQARNLSERDDSSSSLFQNKSSSSSSSSHLFSFPSNHPQVISSINSSPSSSTLQQHGSEFFYWNQITTQAFPTHESTHQAIPFPQQQICFTNLQSPVQQQQLQFQSGFPLVSFNNQQNLQEQQYQQQLLRHWSDALNLSPRGQLMKNGKHHDRRGFALARPMKLYRGVRQRHWGKWVAEIRLPRDRTRLWLGTFDTAEDAALAYDQEAYKLRGENARLNFPHLFLNKGSTSPKACSVVAAPEEGNLQQKSDGGRNSTTSSTSTSALTANAAHQLGSPAAEGISDTAHAKSMDVEVKNDPEISAYEANTTLAPPAESGSEDFFKNEPQDPQFHTWPASPEYNIWGDLDENWLNSVPALETDMAWDVLFHNPFDSNVEGGDSDHKLETQGQASQELHSPPQQMYVWKDCK</sequence>
<dbReference type="Gene3D" id="3.30.730.10">
    <property type="entry name" value="AP2/ERF domain"/>
    <property type="match status" value="1"/>
</dbReference>
<comment type="subcellular location">
    <subcellularLocation>
        <location evidence="1">Nucleus</location>
    </subcellularLocation>
</comment>
<dbReference type="InterPro" id="IPR016177">
    <property type="entry name" value="DNA-bd_dom_sf"/>
</dbReference>
<feature type="compositionally biased region" description="Polar residues" evidence="8">
    <location>
        <begin position="457"/>
        <end position="470"/>
    </location>
</feature>
<evidence type="ECO:0000256" key="6">
    <source>
        <dbReference type="ARBA" id="ARBA00023242"/>
    </source>
</evidence>
<keyword evidence="6" id="KW-0539">Nucleus</keyword>
<feature type="region of interest" description="Disordered" evidence="8">
    <location>
        <begin position="313"/>
        <end position="337"/>
    </location>
</feature>
<keyword evidence="2" id="KW-0936">Ethylene signaling pathway</keyword>
<dbReference type="PANTHER" id="PTHR31657">
    <property type="entry name" value="ETHYLENE-RESPONSIVE TRANSCRIPTION FACTOR ERF061"/>
    <property type="match status" value="1"/>
</dbReference>
<proteinExistence type="evidence at transcript level"/>